<comment type="subcellular location">
    <subcellularLocation>
        <location evidence="2">Cell inner membrane</location>
        <topology evidence="2">Single-pass type II membrane protein</topology>
    </subcellularLocation>
    <subcellularLocation>
        <location evidence="12">Cell membrane</location>
        <topology evidence="12">Single-pass type II membrane protein</topology>
    </subcellularLocation>
</comment>
<keyword evidence="5 12" id="KW-0813">Transport</keyword>
<evidence type="ECO:0000256" key="3">
    <source>
        <dbReference type="ARBA" id="ARBA00005811"/>
    </source>
</evidence>
<dbReference type="Pfam" id="PF02472">
    <property type="entry name" value="ExbD"/>
    <property type="match status" value="1"/>
</dbReference>
<evidence type="ECO:0000256" key="6">
    <source>
        <dbReference type="ARBA" id="ARBA00022475"/>
    </source>
</evidence>
<dbReference type="PANTHER" id="PTHR30558">
    <property type="entry name" value="EXBD MEMBRANE COMPONENT OF PMF-DRIVEN MACROMOLECULE IMPORT SYSTEM"/>
    <property type="match status" value="1"/>
</dbReference>
<reference evidence="14 15" key="1">
    <citation type="submission" date="2021-08" db="EMBL/GenBank/DDBJ databases">
        <title>Comparative Genomics Analysis of the Genus Qipengyuania Reveals Extensive Genetic Diversity and Metabolic Versatility, Including the Description of Fifteen Novel Species.</title>
        <authorList>
            <person name="Liu Y."/>
        </authorList>
    </citation>
    <scope>NUCLEOTIDE SEQUENCE [LARGE SCALE GENOMIC DNA]</scope>
    <source>
        <strain evidence="14 15">YG27</strain>
    </source>
</reference>
<evidence type="ECO:0000256" key="12">
    <source>
        <dbReference type="RuleBase" id="RU003879"/>
    </source>
</evidence>
<evidence type="ECO:0000313" key="14">
    <source>
        <dbReference type="EMBL" id="MBX7501143.1"/>
    </source>
</evidence>
<dbReference type="EMBL" id="JAIGNU010000001">
    <property type="protein sequence ID" value="MBX7501143.1"/>
    <property type="molecule type" value="Genomic_DNA"/>
</dbReference>
<comment type="caution">
    <text evidence="14">The sequence shown here is derived from an EMBL/GenBank/DDBJ whole genome shotgun (WGS) entry which is preliminary data.</text>
</comment>
<comment type="subunit">
    <text evidence="4">The accessory proteins ExbB and ExbD seem to form a complex with TonB.</text>
</comment>
<name>A0ABS7JU19_9SPHN</name>
<dbReference type="Gene3D" id="3.30.420.270">
    <property type="match status" value="1"/>
</dbReference>
<comment type="function">
    <text evidence="1">Involved in the TonB-dependent energy-dependent transport of various receptor-bound substrates.</text>
</comment>
<gene>
    <name evidence="14" type="ORF">K3181_06785</name>
</gene>
<keyword evidence="6" id="KW-1003">Cell membrane</keyword>
<evidence type="ECO:0000256" key="7">
    <source>
        <dbReference type="ARBA" id="ARBA00022519"/>
    </source>
</evidence>
<evidence type="ECO:0000256" key="5">
    <source>
        <dbReference type="ARBA" id="ARBA00022448"/>
    </source>
</evidence>
<evidence type="ECO:0000256" key="4">
    <source>
        <dbReference type="ARBA" id="ARBA00011471"/>
    </source>
</evidence>
<keyword evidence="9 12" id="KW-0653">Protein transport</keyword>
<sequence length="144" mass="16029">MPYGYRHHRHAPPLRPMSDMNITPLIDVLLVLLIMFIMVIPIATHTLLVPLPNGGPSFAIERVNTVHVDEADRLYWNGQPLDRQALLNQLAATAKAAPQPVLRFEPDAHASYDASAKTIALIKDSGVERFAFVGNEKYRSFSAD</sequence>
<evidence type="ECO:0000256" key="13">
    <source>
        <dbReference type="SAM" id="Phobius"/>
    </source>
</evidence>
<keyword evidence="15" id="KW-1185">Reference proteome</keyword>
<organism evidence="14 15">
    <name type="scientific">Qipengyuania mesophila</name>
    <dbReference type="NCBI Taxonomy" id="2867246"/>
    <lineage>
        <taxon>Bacteria</taxon>
        <taxon>Pseudomonadati</taxon>
        <taxon>Pseudomonadota</taxon>
        <taxon>Alphaproteobacteria</taxon>
        <taxon>Sphingomonadales</taxon>
        <taxon>Erythrobacteraceae</taxon>
        <taxon>Qipengyuania</taxon>
    </lineage>
</organism>
<comment type="similarity">
    <text evidence="3 12">Belongs to the ExbD/TolR family.</text>
</comment>
<evidence type="ECO:0000256" key="2">
    <source>
        <dbReference type="ARBA" id="ARBA00004249"/>
    </source>
</evidence>
<evidence type="ECO:0000313" key="15">
    <source>
        <dbReference type="Proteomes" id="UP000782554"/>
    </source>
</evidence>
<evidence type="ECO:0000256" key="11">
    <source>
        <dbReference type="ARBA" id="ARBA00023136"/>
    </source>
</evidence>
<protein>
    <submittedName>
        <fullName evidence="14">Biopolymer transporter ExbD</fullName>
    </submittedName>
</protein>
<evidence type="ECO:0000256" key="10">
    <source>
        <dbReference type="ARBA" id="ARBA00022989"/>
    </source>
</evidence>
<dbReference type="Proteomes" id="UP000782554">
    <property type="component" value="Unassembled WGS sequence"/>
</dbReference>
<keyword evidence="7" id="KW-0997">Cell inner membrane</keyword>
<evidence type="ECO:0000256" key="1">
    <source>
        <dbReference type="ARBA" id="ARBA00003540"/>
    </source>
</evidence>
<keyword evidence="8 12" id="KW-0812">Transmembrane</keyword>
<evidence type="ECO:0000256" key="9">
    <source>
        <dbReference type="ARBA" id="ARBA00022927"/>
    </source>
</evidence>
<dbReference type="RefSeq" id="WP_221602096.1">
    <property type="nucleotide sequence ID" value="NZ_JAIGNU010000001.1"/>
</dbReference>
<proteinExistence type="inferred from homology"/>
<keyword evidence="11 13" id="KW-0472">Membrane</keyword>
<dbReference type="PANTHER" id="PTHR30558:SF12">
    <property type="entry name" value="BIOPOLYMER TRANSPORT PROTEIN EXBD"/>
    <property type="match status" value="1"/>
</dbReference>
<feature type="transmembrane region" description="Helical" evidence="13">
    <location>
        <begin position="21"/>
        <end position="43"/>
    </location>
</feature>
<accession>A0ABS7JU19</accession>
<keyword evidence="10 13" id="KW-1133">Transmembrane helix</keyword>
<evidence type="ECO:0000256" key="8">
    <source>
        <dbReference type="ARBA" id="ARBA00022692"/>
    </source>
</evidence>
<dbReference type="InterPro" id="IPR003400">
    <property type="entry name" value="ExbD"/>
</dbReference>